<accession>A0ABT7UGX7</accession>
<keyword evidence="1" id="KW-0812">Transmembrane</keyword>
<keyword evidence="3" id="KW-1185">Reference proteome</keyword>
<organism evidence="2 3">
    <name type="scientific">Massilimicrobiota timonensis</name>
    <dbReference type="NCBI Taxonomy" id="1776392"/>
    <lineage>
        <taxon>Bacteria</taxon>
        <taxon>Bacillati</taxon>
        <taxon>Bacillota</taxon>
        <taxon>Erysipelotrichia</taxon>
        <taxon>Erysipelotrichales</taxon>
        <taxon>Erysipelotrichaceae</taxon>
        <taxon>Massilimicrobiota</taxon>
    </lineage>
</organism>
<reference evidence="3" key="1">
    <citation type="submission" date="2023-06" db="EMBL/GenBank/DDBJ databases">
        <title>Identification and characterization of horizontal gene transfer across gut microbiota members of farm animals based on homology search.</title>
        <authorList>
            <person name="Zeman M."/>
            <person name="Kubasova T."/>
            <person name="Jahodarova E."/>
            <person name="Nykrynova M."/>
            <person name="Rychlik I."/>
        </authorList>
    </citation>
    <scope>NUCLEOTIDE SEQUENCE [LARGE SCALE GENOMIC DNA]</scope>
    <source>
        <strain evidence="3">ET341</strain>
    </source>
</reference>
<gene>
    <name evidence="2" type="ORF">QUV98_03565</name>
</gene>
<keyword evidence="1" id="KW-0472">Membrane</keyword>
<proteinExistence type="predicted"/>
<comment type="caution">
    <text evidence="2">The sequence shown here is derived from an EMBL/GenBank/DDBJ whole genome shotgun (WGS) entry which is preliminary data.</text>
</comment>
<sequence length="146" mass="17382">MKSKRMVIFVFIIVSIILVFMMIMQNISLNNEIQMYESFWNIKLPSKTKCVYKWNNQDSFHGEGIRYSRYQLLENDTSLLTDCDYTQNNELEKSVINLMNDCGIPDKQKIDFNSTYCWKYIQREQDSLLIIYSLNIKSLFLIQDTA</sequence>
<dbReference type="Proteomes" id="UP001529275">
    <property type="component" value="Unassembled WGS sequence"/>
</dbReference>
<keyword evidence="1" id="KW-1133">Transmembrane helix</keyword>
<evidence type="ECO:0000313" key="2">
    <source>
        <dbReference type="EMBL" id="MDM8195396.1"/>
    </source>
</evidence>
<dbReference type="EMBL" id="JAUDCK010000008">
    <property type="protein sequence ID" value="MDM8195396.1"/>
    <property type="molecule type" value="Genomic_DNA"/>
</dbReference>
<dbReference type="RefSeq" id="WP_289527351.1">
    <property type="nucleotide sequence ID" value="NZ_JAUDCK010000008.1"/>
</dbReference>
<feature type="transmembrane region" description="Helical" evidence="1">
    <location>
        <begin position="7"/>
        <end position="24"/>
    </location>
</feature>
<evidence type="ECO:0000256" key="1">
    <source>
        <dbReference type="SAM" id="Phobius"/>
    </source>
</evidence>
<name>A0ABT7UGX7_9FIRM</name>
<evidence type="ECO:0008006" key="4">
    <source>
        <dbReference type="Google" id="ProtNLM"/>
    </source>
</evidence>
<protein>
    <recommendedName>
        <fullName evidence="4">Enterobacterial membrane protein (DUF943)</fullName>
    </recommendedName>
</protein>
<evidence type="ECO:0000313" key="3">
    <source>
        <dbReference type="Proteomes" id="UP001529275"/>
    </source>
</evidence>